<keyword evidence="3" id="KW-1185">Reference proteome</keyword>
<dbReference type="Gene3D" id="2.40.70.10">
    <property type="entry name" value="Acid Proteases"/>
    <property type="match status" value="1"/>
</dbReference>
<reference evidence="2 3" key="1">
    <citation type="submission" date="2023-10" db="EMBL/GenBank/DDBJ databases">
        <title>Genome-Wide Identification Analysis in wild type Solanum Pinnatisectum Reveals Some Genes Defensing Phytophthora Infestans.</title>
        <authorList>
            <person name="Sun C."/>
        </authorList>
    </citation>
    <scope>NUCLEOTIDE SEQUENCE [LARGE SCALE GENOMIC DNA]</scope>
    <source>
        <strain evidence="2">LQN</strain>
        <tissue evidence="2">Leaf</tissue>
    </source>
</reference>
<comment type="caution">
    <text evidence="2">The sequence shown here is derived from an EMBL/GenBank/DDBJ whole genome shotgun (WGS) entry which is preliminary data.</text>
</comment>
<accession>A0AAV9LED0</accession>
<name>A0AAV9LED0_9SOLN</name>
<evidence type="ECO:0000313" key="2">
    <source>
        <dbReference type="EMBL" id="KAK4724014.1"/>
    </source>
</evidence>
<proteinExistence type="predicted"/>
<protein>
    <submittedName>
        <fullName evidence="2">Uncharacterized protein</fullName>
    </submittedName>
</protein>
<feature type="region of interest" description="Disordered" evidence="1">
    <location>
        <begin position="1"/>
        <end position="24"/>
    </location>
</feature>
<organism evidence="2 3">
    <name type="scientific">Solanum pinnatisectum</name>
    <name type="common">tansyleaf nightshade</name>
    <dbReference type="NCBI Taxonomy" id="50273"/>
    <lineage>
        <taxon>Eukaryota</taxon>
        <taxon>Viridiplantae</taxon>
        <taxon>Streptophyta</taxon>
        <taxon>Embryophyta</taxon>
        <taxon>Tracheophyta</taxon>
        <taxon>Spermatophyta</taxon>
        <taxon>Magnoliopsida</taxon>
        <taxon>eudicotyledons</taxon>
        <taxon>Gunneridae</taxon>
        <taxon>Pentapetalae</taxon>
        <taxon>asterids</taxon>
        <taxon>lamiids</taxon>
        <taxon>Solanales</taxon>
        <taxon>Solanaceae</taxon>
        <taxon>Solanoideae</taxon>
        <taxon>Solaneae</taxon>
        <taxon>Solanum</taxon>
    </lineage>
</organism>
<evidence type="ECO:0000256" key="1">
    <source>
        <dbReference type="SAM" id="MobiDB-lite"/>
    </source>
</evidence>
<dbReference type="Proteomes" id="UP001311915">
    <property type="component" value="Unassembled WGS sequence"/>
</dbReference>
<dbReference type="AlphaFoldDB" id="A0AAV9LED0"/>
<dbReference type="PANTHER" id="PTHR33067:SF9">
    <property type="entry name" value="RNA-DIRECTED DNA POLYMERASE"/>
    <property type="match status" value="1"/>
</dbReference>
<dbReference type="EMBL" id="JAWPEI010000006">
    <property type="protein sequence ID" value="KAK4724014.1"/>
    <property type="molecule type" value="Genomic_DNA"/>
</dbReference>
<gene>
    <name evidence="2" type="ORF">R3W88_026793</name>
</gene>
<evidence type="ECO:0000313" key="3">
    <source>
        <dbReference type="Proteomes" id="UP001311915"/>
    </source>
</evidence>
<dbReference type="PANTHER" id="PTHR33067">
    <property type="entry name" value="RNA-DIRECTED DNA POLYMERASE-RELATED"/>
    <property type="match status" value="1"/>
</dbReference>
<sequence length="199" mass="22857">MEEQELHIQQNLAKEPQEEAEQQVQVPKVMHPLPKIPPPFPQRLKKNNEEEKFKKFLSVFKKLSINLPLVEAFLEIPGCAKFMKELVTKKRSLDYETIEVPHSCCTIMTKELITKREDHGAFTIPCTIGMLQFAKALCYLGASINLMPYAIYKQLGLGEPKATTMRLLMADRSIKHPLGILYDILVKVDRFIFLGALRF</sequence>
<dbReference type="InterPro" id="IPR021109">
    <property type="entry name" value="Peptidase_aspartic_dom_sf"/>
</dbReference>